<evidence type="ECO:0000256" key="1">
    <source>
        <dbReference type="SAM" id="MobiDB-lite"/>
    </source>
</evidence>
<reference evidence="2" key="1">
    <citation type="journal article" date="2023" name="Science">
        <title>Genome structures resolve the early diversification of teleost fishes.</title>
        <authorList>
            <person name="Parey E."/>
            <person name="Louis A."/>
            <person name="Montfort J."/>
            <person name="Bouchez O."/>
            <person name="Roques C."/>
            <person name="Iampietro C."/>
            <person name="Lluch J."/>
            <person name="Castinel A."/>
            <person name="Donnadieu C."/>
            <person name="Desvignes T."/>
            <person name="Floi Bucao C."/>
            <person name="Jouanno E."/>
            <person name="Wen M."/>
            <person name="Mejri S."/>
            <person name="Dirks R."/>
            <person name="Jansen H."/>
            <person name="Henkel C."/>
            <person name="Chen W.J."/>
            <person name="Zahm M."/>
            <person name="Cabau C."/>
            <person name="Klopp C."/>
            <person name="Thompson A.W."/>
            <person name="Robinson-Rechavi M."/>
            <person name="Braasch I."/>
            <person name="Lecointre G."/>
            <person name="Bobe J."/>
            <person name="Postlethwait J.H."/>
            <person name="Berthelot C."/>
            <person name="Roest Crollius H."/>
            <person name="Guiguen Y."/>
        </authorList>
    </citation>
    <scope>NUCLEOTIDE SEQUENCE</scope>
    <source>
        <strain evidence="2">NC1722</strain>
    </source>
</reference>
<dbReference type="Proteomes" id="UP001221898">
    <property type="component" value="Unassembled WGS sequence"/>
</dbReference>
<organism evidence="2 3">
    <name type="scientific">Aldrovandia affinis</name>
    <dbReference type="NCBI Taxonomy" id="143900"/>
    <lineage>
        <taxon>Eukaryota</taxon>
        <taxon>Metazoa</taxon>
        <taxon>Chordata</taxon>
        <taxon>Craniata</taxon>
        <taxon>Vertebrata</taxon>
        <taxon>Euteleostomi</taxon>
        <taxon>Actinopterygii</taxon>
        <taxon>Neopterygii</taxon>
        <taxon>Teleostei</taxon>
        <taxon>Notacanthiformes</taxon>
        <taxon>Halosauridae</taxon>
        <taxon>Aldrovandia</taxon>
    </lineage>
</organism>
<proteinExistence type="predicted"/>
<evidence type="ECO:0000313" key="3">
    <source>
        <dbReference type="Proteomes" id="UP001221898"/>
    </source>
</evidence>
<evidence type="ECO:0000313" key="2">
    <source>
        <dbReference type="EMBL" id="KAJ8397981.1"/>
    </source>
</evidence>
<feature type="compositionally biased region" description="Basic residues" evidence="1">
    <location>
        <begin position="1"/>
        <end position="16"/>
    </location>
</feature>
<dbReference type="EMBL" id="JAINUG010000094">
    <property type="protein sequence ID" value="KAJ8397981.1"/>
    <property type="molecule type" value="Genomic_DNA"/>
</dbReference>
<gene>
    <name evidence="2" type="ORF">AAFF_G00433280</name>
</gene>
<feature type="compositionally biased region" description="Polar residues" evidence="1">
    <location>
        <begin position="17"/>
        <end position="27"/>
    </location>
</feature>
<dbReference type="AlphaFoldDB" id="A0AAD7S8J1"/>
<protein>
    <submittedName>
        <fullName evidence="2">Uncharacterized protein</fullName>
    </submittedName>
</protein>
<feature type="region of interest" description="Disordered" evidence="1">
    <location>
        <begin position="1"/>
        <end position="33"/>
    </location>
</feature>
<keyword evidence="3" id="KW-1185">Reference proteome</keyword>
<comment type="caution">
    <text evidence="2">The sequence shown here is derived from an EMBL/GenBank/DDBJ whole genome shotgun (WGS) entry which is preliminary data.</text>
</comment>
<sequence length="72" mass="8260">MVHLHRPSGSRMRQRLQTRWLHSSHGSPRSKIRPRVLWQCGHRRSPGSGGLRRPFPLISSSSFFSFLQGPGK</sequence>
<feature type="non-terminal residue" evidence="2">
    <location>
        <position position="72"/>
    </location>
</feature>
<name>A0AAD7S8J1_9TELE</name>
<accession>A0AAD7S8J1</accession>